<dbReference type="HOGENOM" id="CLU_2725460_0_0_1"/>
<organism evidence="2 3">
    <name type="scientific">Tribolium castaneum</name>
    <name type="common">Red flour beetle</name>
    <dbReference type="NCBI Taxonomy" id="7070"/>
    <lineage>
        <taxon>Eukaryota</taxon>
        <taxon>Metazoa</taxon>
        <taxon>Ecdysozoa</taxon>
        <taxon>Arthropoda</taxon>
        <taxon>Hexapoda</taxon>
        <taxon>Insecta</taxon>
        <taxon>Pterygota</taxon>
        <taxon>Neoptera</taxon>
        <taxon>Endopterygota</taxon>
        <taxon>Coleoptera</taxon>
        <taxon>Polyphaga</taxon>
        <taxon>Cucujiformia</taxon>
        <taxon>Tenebrionidae</taxon>
        <taxon>Tenebrionidae incertae sedis</taxon>
        <taxon>Tribolium</taxon>
    </lineage>
</organism>
<dbReference type="EMBL" id="KQ971410">
    <property type="protein sequence ID" value="EEZ97518.1"/>
    <property type="molecule type" value="Genomic_DNA"/>
</dbReference>
<proteinExistence type="predicted"/>
<sequence>MSISTEGPDGLPPDVSVQGAEEGDSIALRMHHTGPTNYINADIEGFDTKTQTVKYLSAIGVYLQLNDTSLFH</sequence>
<dbReference type="AlphaFoldDB" id="D6X480"/>
<name>D6X480_TRICA</name>
<keyword evidence="3" id="KW-1185">Reference proteome</keyword>
<evidence type="ECO:0000256" key="1">
    <source>
        <dbReference type="SAM" id="MobiDB-lite"/>
    </source>
</evidence>
<evidence type="ECO:0000313" key="2">
    <source>
        <dbReference type="EMBL" id="EEZ97518.1"/>
    </source>
</evidence>
<accession>D6X480</accession>
<dbReference type="Proteomes" id="UP000007266">
    <property type="component" value="Unassembled WGS sequence"/>
</dbReference>
<protein>
    <submittedName>
        <fullName evidence="2">Uncharacterized protein</fullName>
    </submittedName>
</protein>
<evidence type="ECO:0000313" key="3">
    <source>
        <dbReference type="Proteomes" id="UP000007266"/>
    </source>
</evidence>
<gene>
    <name evidence="2" type="primary">GLEAN_11363</name>
    <name evidence="2" type="ORF">TcasGA2_TC011363</name>
</gene>
<feature type="region of interest" description="Disordered" evidence="1">
    <location>
        <begin position="1"/>
        <end position="23"/>
    </location>
</feature>
<reference evidence="2 3" key="1">
    <citation type="journal article" date="2008" name="Nature">
        <title>The genome of the model beetle and pest Tribolium castaneum.</title>
        <authorList>
            <consortium name="Tribolium Genome Sequencing Consortium"/>
            <person name="Richards S."/>
            <person name="Gibbs R.A."/>
            <person name="Weinstock G.M."/>
            <person name="Brown S.J."/>
            <person name="Denell R."/>
            <person name="Beeman R.W."/>
            <person name="Gibbs R."/>
            <person name="Beeman R.W."/>
            <person name="Brown S.J."/>
            <person name="Bucher G."/>
            <person name="Friedrich M."/>
            <person name="Grimmelikhuijzen C.J."/>
            <person name="Klingler M."/>
            <person name="Lorenzen M."/>
            <person name="Richards S."/>
            <person name="Roth S."/>
            <person name="Schroder R."/>
            <person name="Tautz D."/>
            <person name="Zdobnov E.M."/>
            <person name="Muzny D."/>
            <person name="Gibbs R.A."/>
            <person name="Weinstock G.M."/>
            <person name="Attaway T."/>
            <person name="Bell S."/>
            <person name="Buhay C.J."/>
            <person name="Chandrabose M.N."/>
            <person name="Chavez D."/>
            <person name="Clerk-Blankenburg K.P."/>
            <person name="Cree A."/>
            <person name="Dao M."/>
            <person name="Davis C."/>
            <person name="Chacko J."/>
            <person name="Dinh H."/>
            <person name="Dugan-Rocha S."/>
            <person name="Fowler G."/>
            <person name="Garner T.T."/>
            <person name="Garnes J."/>
            <person name="Gnirke A."/>
            <person name="Hawes A."/>
            <person name="Hernandez J."/>
            <person name="Hines S."/>
            <person name="Holder M."/>
            <person name="Hume J."/>
            <person name="Jhangiani S.N."/>
            <person name="Joshi V."/>
            <person name="Khan Z.M."/>
            <person name="Jackson L."/>
            <person name="Kovar C."/>
            <person name="Kowis A."/>
            <person name="Lee S."/>
            <person name="Lewis L.R."/>
            <person name="Margolis J."/>
            <person name="Morgan M."/>
            <person name="Nazareth L.V."/>
            <person name="Nguyen N."/>
            <person name="Okwuonu G."/>
            <person name="Parker D."/>
            <person name="Richards S."/>
            <person name="Ruiz S.J."/>
            <person name="Santibanez J."/>
            <person name="Savard J."/>
            <person name="Scherer S.E."/>
            <person name="Schneider B."/>
            <person name="Sodergren E."/>
            <person name="Tautz D."/>
            <person name="Vattahil S."/>
            <person name="Villasana D."/>
            <person name="White C.S."/>
            <person name="Wright R."/>
            <person name="Park Y."/>
            <person name="Beeman R.W."/>
            <person name="Lord J."/>
            <person name="Oppert B."/>
            <person name="Lorenzen M."/>
            <person name="Brown S."/>
            <person name="Wang L."/>
            <person name="Savard J."/>
            <person name="Tautz D."/>
            <person name="Richards S."/>
            <person name="Weinstock G."/>
            <person name="Gibbs R.A."/>
            <person name="Liu Y."/>
            <person name="Worley K."/>
            <person name="Weinstock G."/>
            <person name="Elsik C.G."/>
            <person name="Reese J.T."/>
            <person name="Elhaik E."/>
            <person name="Landan G."/>
            <person name="Graur D."/>
            <person name="Arensburger P."/>
            <person name="Atkinson P."/>
            <person name="Beeman R.W."/>
            <person name="Beidler J."/>
            <person name="Brown S.J."/>
            <person name="Demuth J.P."/>
            <person name="Drury D.W."/>
            <person name="Du Y.Z."/>
            <person name="Fujiwara H."/>
            <person name="Lorenzen M."/>
            <person name="Maselli V."/>
            <person name="Osanai M."/>
            <person name="Park Y."/>
            <person name="Robertson H.M."/>
            <person name="Tu Z."/>
            <person name="Wang J.J."/>
            <person name="Wang S."/>
            <person name="Richards S."/>
            <person name="Song H."/>
            <person name="Zhang L."/>
            <person name="Sodergren E."/>
            <person name="Werner D."/>
            <person name="Stanke M."/>
            <person name="Morgenstern B."/>
            <person name="Solovyev V."/>
            <person name="Kosarev P."/>
            <person name="Brown G."/>
            <person name="Chen H.C."/>
            <person name="Ermolaeva O."/>
            <person name="Hlavina W."/>
            <person name="Kapustin Y."/>
            <person name="Kiryutin B."/>
            <person name="Kitts P."/>
            <person name="Maglott D."/>
            <person name="Pruitt K."/>
            <person name="Sapojnikov V."/>
            <person name="Souvorov A."/>
            <person name="Mackey A.J."/>
            <person name="Waterhouse R.M."/>
            <person name="Wyder S."/>
            <person name="Zdobnov E.M."/>
            <person name="Zdobnov E.M."/>
            <person name="Wyder S."/>
            <person name="Kriventseva E.V."/>
            <person name="Kadowaki T."/>
            <person name="Bork P."/>
            <person name="Aranda M."/>
            <person name="Bao R."/>
            <person name="Beermann A."/>
            <person name="Berns N."/>
            <person name="Bolognesi R."/>
            <person name="Bonneton F."/>
            <person name="Bopp D."/>
            <person name="Brown S.J."/>
            <person name="Bucher G."/>
            <person name="Butts T."/>
            <person name="Chaumot A."/>
            <person name="Denell R.E."/>
            <person name="Ferrier D.E."/>
            <person name="Friedrich M."/>
            <person name="Gordon C.M."/>
            <person name="Jindra M."/>
            <person name="Klingler M."/>
            <person name="Lan Q."/>
            <person name="Lattorff H.M."/>
            <person name="Laudet V."/>
            <person name="von Levetsow C."/>
            <person name="Liu Z."/>
            <person name="Lutz R."/>
            <person name="Lynch J.A."/>
            <person name="da Fonseca R.N."/>
            <person name="Posnien N."/>
            <person name="Reuter R."/>
            <person name="Roth S."/>
            <person name="Savard J."/>
            <person name="Schinko J.B."/>
            <person name="Schmitt C."/>
            <person name="Schoppmeier M."/>
            <person name="Schroder R."/>
            <person name="Shippy T.D."/>
            <person name="Simonnet F."/>
            <person name="Marques-Souza H."/>
            <person name="Tautz D."/>
            <person name="Tomoyasu Y."/>
            <person name="Trauner J."/>
            <person name="Van der Zee M."/>
            <person name="Vervoort M."/>
            <person name="Wittkopp N."/>
            <person name="Wimmer E.A."/>
            <person name="Yang X."/>
            <person name="Jones A.K."/>
            <person name="Sattelle D.B."/>
            <person name="Ebert P.R."/>
            <person name="Nelson D."/>
            <person name="Scott J.G."/>
            <person name="Beeman R.W."/>
            <person name="Muthukrishnan S."/>
            <person name="Kramer K.J."/>
            <person name="Arakane Y."/>
            <person name="Beeman R.W."/>
            <person name="Zhu Q."/>
            <person name="Hogenkamp D."/>
            <person name="Dixit R."/>
            <person name="Oppert B."/>
            <person name="Jiang H."/>
            <person name="Zou Z."/>
            <person name="Marshall J."/>
            <person name="Elpidina E."/>
            <person name="Vinokurov K."/>
            <person name="Oppert C."/>
            <person name="Zou Z."/>
            <person name="Evans J."/>
            <person name="Lu Z."/>
            <person name="Zhao P."/>
            <person name="Sumathipala N."/>
            <person name="Altincicek B."/>
            <person name="Vilcinskas A."/>
            <person name="Williams M."/>
            <person name="Hultmark D."/>
            <person name="Hetru C."/>
            <person name="Jiang H."/>
            <person name="Grimmelikhuijzen C.J."/>
            <person name="Hauser F."/>
            <person name="Cazzamali G."/>
            <person name="Williamson M."/>
            <person name="Park Y."/>
            <person name="Li B."/>
            <person name="Tanaka Y."/>
            <person name="Predel R."/>
            <person name="Neupert S."/>
            <person name="Schachtner J."/>
            <person name="Verleyen P."/>
            <person name="Raible F."/>
            <person name="Bork P."/>
            <person name="Friedrich M."/>
            <person name="Walden K.K."/>
            <person name="Robertson H.M."/>
            <person name="Angeli S."/>
            <person name="Foret S."/>
            <person name="Bucher G."/>
            <person name="Schuetz S."/>
            <person name="Maleszka R."/>
            <person name="Wimmer E.A."/>
            <person name="Beeman R.W."/>
            <person name="Lorenzen M."/>
            <person name="Tomoyasu Y."/>
            <person name="Miller S.C."/>
            <person name="Grossmann D."/>
            <person name="Bucher G."/>
        </authorList>
    </citation>
    <scope>NUCLEOTIDE SEQUENCE [LARGE SCALE GENOMIC DNA]</scope>
    <source>
        <strain evidence="2 3">Georgia GA2</strain>
    </source>
</reference>
<reference evidence="2 3" key="2">
    <citation type="journal article" date="2010" name="Nucleic Acids Res.">
        <title>BeetleBase in 2010: revisions to provide comprehensive genomic information for Tribolium castaneum.</title>
        <authorList>
            <person name="Kim H.S."/>
            <person name="Murphy T."/>
            <person name="Xia J."/>
            <person name="Caragea D."/>
            <person name="Park Y."/>
            <person name="Beeman R.W."/>
            <person name="Lorenzen M.D."/>
            <person name="Butcher S."/>
            <person name="Manak J.R."/>
            <person name="Brown S.J."/>
        </authorList>
    </citation>
    <scope>NUCLEOTIDE SEQUENCE [LARGE SCALE GENOMIC DNA]</scope>
    <source>
        <strain evidence="2 3">Georgia GA2</strain>
    </source>
</reference>